<evidence type="ECO:0000313" key="3">
    <source>
        <dbReference type="Proteomes" id="UP000475862"/>
    </source>
</evidence>
<dbReference type="EMBL" id="VYZN01000001">
    <property type="protein sequence ID" value="KAE9544847.1"/>
    <property type="molecule type" value="Genomic_DNA"/>
</dbReference>
<keyword evidence="1" id="KW-1133">Transmembrane helix</keyword>
<proteinExistence type="predicted"/>
<feature type="transmembrane region" description="Helical" evidence="1">
    <location>
        <begin position="111"/>
        <end position="129"/>
    </location>
</feature>
<dbReference type="Proteomes" id="UP000475862">
    <property type="component" value="Unassembled WGS sequence"/>
</dbReference>
<gene>
    <name evidence="2" type="ORF">AGLY_000389</name>
</gene>
<comment type="caution">
    <text evidence="2">The sequence shown here is derived from an EMBL/GenBank/DDBJ whole genome shotgun (WGS) entry which is preliminary data.</text>
</comment>
<feature type="transmembrane region" description="Helical" evidence="1">
    <location>
        <begin position="75"/>
        <end position="99"/>
    </location>
</feature>
<keyword evidence="1" id="KW-0472">Membrane</keyword>
<sequence>MFYDPTTAGCSDATDYNKSGRERYPNVSKITIDLLLTANLPAIVASFVQCQCSGHLSLPDFKTTLISRNLQLSPIAGYNIGDVLAFICVAITIITYKLLLFTYSSAEWKDAYNIIIFISHNILTGSTILSQQVSNIYTILIKRSSLIFNQYKIINVMHINKLYNFGNYFINIMSIFINEINGEDKLENS</sequence>
<keyword evidence="1" id="KW-0812">Transmembrane</keyword>
<organism evidence="2 3">
    <name type="scientific">Aphis glycines</name>
    <name type="common">Soybean aphid</name>
    <dbReference type="NCBI Taxonomy" id="307491"/>
    <lineage>
        <taxon>Eukaryota</taxon>
        <taxon>Metazoa</taxon>
        <taxon>Ecdysozoa</taxon>
        <taxon>Arthropoda</taxon>
        <taxon>Hexapoda</taxon>
        <taxon>Insecta</taxon>
        <taxon>Pterygota</taxon>
        <taxon>Neoptera</taxon>
        <taxon>Paraneoptera</taxon>
        <taxon>Hemiptera</taxon>
        <taxon>Sternorrhyncha</taxon>
        <taxon>Aphidomorpha</taxon>
        <taxon>Aphidoidea</taxon>
        <taxon>Aphididae</taxon>
        <taxon>Aphidini</taxon>
        <taxon>Aphis</taxon>
        <taxon>Aphis</taxon>
    </lineage>
</organism>
<accession>A0A6G0U7C0</accession>
<name>A0A6G0U7C0_APHGL</name>
<dbReference type="AlphaFoldDB" id="A0A6G0U7C0"/>
<reference evidence="2 3" key="1">
    <citation type="submission" date="2019-08" db="EMBL/GenBank/DDBJ databases">
        <title>The genome of the soybean aphid Biotype 1, its phylome, world population structure and adaptation to the North American continent.</title>
        <authorList>
            <person name="Giordano R."/>
            <person name="Donthu R.K."/>
            <person name="Hernandez A.G."/>
            <person name="Wright C.L."/>
            <person name="Zimin A.V."/>
        </authorList>
    </citation>
    <scope>NUCLEOTIDE SEQUENCE [LARGE SCALE GENOMIC DNA]</scope>
    <source>
        <tissue evidence="2">Whole aphids</tissue>
    </source>
</reference>
<evidence type="ECO:0000313" key="2">
    <source>
        <dbReference type="EMBL" id="KAE9544847.1"/>
    </source>
</evidence>
<evidence type="ECO:0000256" key="1">
    <source>
        <dbReference type="SAM" id="Phobius"/>
    </source>
</evidence>
<protein>
    <submittedName>
        <fullName evidence="2">Uncharacterized protein</fullName>
    </submittedName>
</protein>
<keyword evidence="3" id="KW-1185">Reference proteome</keyword>